<dbReference type="Proteomes" id="UP001359485">
    <property type="component" value="Unassembled WGS sequence"/>
</dbReference>
<sequence>MKSSGYVCCSHQQVNARQFLSVSSPIPYTPSVARIVGRSWVKRASPKRGDHQIERIVFNLKEPSSSGTSGTLSHLPATGSDVDKRLARITFGDKRGDILTGNLTDSTGGSIILKVNYSSSNSNSGIIDEMTIGNERESSNSLAVLAPVFN</sequence>
<keyword evidence="2" id="KW-1185">Reference proteome</keyword>
<proteinExistence type="predicted"/>
<organism evidence="1 2">
    <name type="scientific">Polyplax serrata</name>
    <name type="common">Common mouse louse</name>
    <dbReference type="NCBI Taxonomy" id="468196"/>
    <lineage>
        <taxon>Eukaryota</taxon>
        <taxon>Metazoa</taxon>
        <taxon>Ecdysozoa</taxon>
        <taxon>Arthropoda</taxon>
        <taxon>Hexapoda</taxon>
        <taxon>Insecta</taxon>
        <taxon>Pterygota</taxon>
        <taxon>Neoptera</taxon>
        <taxon>Paraneoptera</taxon>
        <taxon>Psocodea</taxon>
        <taxon>Troctomorpha</taxon>
        <taxon>Phthiraptera</taxon>
        <taxon>Anoplura</taxon>
        <taxon>Polyplacidae</taxon>
        <taxon>Polyplax</taxon>
    </lineage>
</organism>
<dbReference type="EMBL" id="JAWJWF010000047">
    <property type="protein sequence ID" value="KAK6621566.1"/>
    <property type="molecule type" value="Genomic_DNA"/>
</dbReference>
<comment type="caution">
    <text evidence="1">The sequence shown here is derived from an EMBL/GenBank/DDBJ whole genome shotgun (WGS) entry which is preliminary data.</text>
</comment>
<protein>
    <submittedName>
        <fullName evidence="1">Uncharacterized protein</fullName>
    </submittedName>
</protein>
<name>A0ABR1AJU9_POLSC</name>
<gene>
    <name evidence="1" type="ORF">RUM44_001373</name>
</gene>
<accession>A0ABR1AJU9</accession>
<reference evidence="1 2" key="1">
    <citation type="submission" date="2023-09" db="EMBL/GenBank/DDBJ databases">
        <title>Genomes of two closely related lineages of the louse Polyplax serrata with different host specificities.</title>
        <authorList>
            <person name="Martinu J."/>
            <person name="Tarabai H."/>
            <person name="Stefka J."/>
            <person name="Hypsa V."/>
        </authorList>
    </citation>
    <scope>NUCLEOTIDE SEQUENCE [LARGE SCALE GENOMIC DNA]</scope>
    <source>
        <strain evidence="1">98ZLc_SE</strain>
    </source>
</reference>
<evidence type="ECO:0000313" key="2">
    <source>
        <dbReference type="Proteomes" id="UP001359485"/>
    </source>
</evidence>
<evidence type="ECO:0000313" key="1">
    <source>
        <dbReference type="EMBL" id="KAK6621566.1"/>
    </source>
</evidence>